<sequence length="313" mass="35951">MDNWMKIQMTLMTDELKAEIRKENMELKALFHSLKVEELKAEVTKGNMELRAMITDLINANIKTESSGQKNTQRADTTSDEDKDSQYIMHYQGNIEHEQSEENDSEQDSTDHSDIHEEEAKDDTIEIDDVDIEIEQKQTDGAVYFTFNRDGNVIYGTNVLDTSFKAYHFSERENSSPEPILPAKGKPKKSHKLQKLKTKEQSDTPKATGTMSLKAKMFTLSQTPSKPSSSKSKIKSKGHFTDEQTTYIIKYNSNCNPTWSSADLVMQNLKMTGERLSIWIEDEFSIKQLKDKFKNLKRAEDKKERNNVISPKC</sequence>
<protein>
    <submittedName>
        <fullName evidence="2">Uncharacterized protein</fullName>
    </submittedName>
</protein>
<gene>
    <name evidence="2" type="ORF">MEDL_34989</name>
</gene>
<dbReference type="Proteomes" id="UP000683360">
    <property type="component" value="Unassembled WGS sequence"/>
</dbReference>
<keyword evidence="3" id="KW-1185">Reference proteome</keyword>
<feature type="compositionally biased region" description="Polar residues" evidence="1">
    <location>
        <begin position="65"/>
        <end position="76"/>
    </location>
</feature>
<feature type="region of interest" description="Disordered" evidence="1">
    <location>
        <begin position="97"/>
        <end position="124"/>
    </location>
</feature>
<evidence type="ECO:0000313" key="3">
    <source>
        <dbReference type="Proteomes" id="UP000683360"/>
    </source>
</evidence>
<reference evidence="2" key="1">
    <citation type="submission" date="2021-03" db="EMBL/GenBank/DDBJ databases">
        <authorList>
            <person name="Bekaert M."/>
        </authorList>
    </citation>
    <scope>NUCLEOTIDE SEQUENCE</scope>
</reference>
<feature type="compositionally biased region" description="Basic and acidic residues" evidence="1">
    <location>
        <begin position="109"/>
        <end position="124"/>
    </location>
</feature>
<dbReference type="OrthoDB" id="10347420at2759"/>
<dbReference type="AlphaFoldDB" id="A0A8S3SL75"/>
<feature type="region of interest" description="Disordered" evidence="1">
    <location>
        <begin position="65"/>
        <end position="84"/>
    </location>
</feature>
<name>A0A8S3SL75_MYTED</name>
<feature type="region of interest" description="Disordered" evidence="1">
    <location>
        <begin position="170"/>
        <end position="212"/>
    </location>
</feature>
<proteinExistence type="predicted"/>
<evidence type="ECO:0000256" key="1">
    <source>
        <dbReference type="SAM" id="MobiDB-lite"/>
    </source>
</evidence>
<evidence type="ECO:0000313" key="2">
    <source>
        <dbReference type="EMBL" id="CAG2221569.1"/>
    </source>
</evidence>
<comment type="caution">
    <text evidence="2">The sequence shown here is derived from an EMBL/GenBank/DDBJ whole genome shotgun (WGS) entry which is preliminary data.</text>
</comment>
<organism evidence="2 3">
    <name type="scientific">Mytilus edulis</name>
    <name type="common">Blue mussel</name>
    <dbReference type="NCBI Taxonomy" id="6550"/>
    <lineage>
        <taxon>Eukaryota</taxon>
        <taxon>Metazoa</taxon>
        <taxon>Spiralia</taxon>
        <taxon>Lophotrochozoa</taxon>
        <taxon>Mollusca</taxon>
        <taxon>Bivalvia</taxon>
        <taxon>Autobranchia</taxon>
        <taxon>Pteriomorphia</taxon>
        <taxon>Mytilida</taxon>
        <taxon>Mytiloidea</taxon>
        <taxon>Mytilidae</taxon>
        <taxon>Mytilinae</taxon>
        <taxon>Mytilus</taxon>
    </lineage>
</organism>
<accession>A0A8S3SL75</accession>
<feature type="compositionally biased region" description="Basic residues" evidence="1">
    <location>
        <begin position="185"/>
        <end position="196"/>
    </location>
</feature>
<dbReference type="EMBL" id="CAJPWZ010001684">
    <property type="protein sequence ID" value="CAG2221569.1"/>
    <property type="molecule type" value="Genomic_DNA"/>
</dbReference>